<dbReference type="InterPro" id="IPR026097">
    <property type="entry name" value="S100PBP"/>
</dbReference>
<dbReference type="AlphaFoldDB" id="A0A8D3CDD7"/>
<proteinExistence type="predicted"/>
<evidence type="ECO:0000313" key="6">
    <source>
        <dbReference type="Proteomes" id="UP000694558"/>
    </source>
</evidence>
<organism evidence="5 6">
    <name type="scientific">Scophthalmus maximus</name>
    <name type="common">Turbot</name>
    <name type="synonym">Psetta maxima</name>
    <dbReference type="NCBI Taxonomy" id="52904"/>
    <lineage>
        <taxon>Eukaryota</taxon>
        <taxon>Metazoa</taxon>
        <taxon>Chordata</taxon>
        <taxon>Craniata</taxon>
        <taxon>Vertebrata</taxon>
        <taxon>Euteleostomi</taxon>
        <taxon>Actinopterygii</taxon>
        <taxon>Neopterygii</taxon>
        <taxon>Teleostei</taxon>
        <taxon>Neoteleostei</taxon>
        <taxon>Acanthomorphata</taxon>
        <taxon>Carangaria</taxon>
        <taxon>Pleuronectiformes</taxon>
        <taxon>Pleuronectoidei</taxon>
        <taxon>Scophthalmidae</taxon>
        <taxon>Scophthalmus</taxon>
    </lineage>
</organism>
<comment type="subcellular location">
    <subcellularLocation>
        <location evidence="1">Nucleus</location>
    </subcellularLocation>
</comment>
<feature type="compositionally biased region" description="Low complexity" evidence="4">
    <location>
        <begin position="245"/>
        <end position="260"/>
    </location>
</feature>
<feature type="region of interest" description="Disordered" evidence="4">
    <location>
        <begin position="245"/>
        <end position="275"/>
    </location>
</feature>
<dbReference type="PANTHER" id="PTHR14455:SF0">
    <property type="entry name" value="S100P-BINDING PROTEIN"/>
    <property type="match status" value="1"/>
</dbReference>
<reference evidence="5" key="2">
    <citation type="submission" date="2025-08" db="UniProtKB">
        <authorList>
            <consortium name="Ensembl"/>
        </authorList>
    </citation>
    <scope>IDENTIFICATION</scope>
</reference>
<protein>
    <recommendedName>
        <fullName evidence="2">S100P-binding protein</fullName>
    </recommendedName>
</protein>
<dbReference type="GO" id="GO:0005634">
    <property type="term" value="C:nucleus"/>
    <property type="evidence" value="ECO:0007669"/>
    <property type="project" value="UniProtKB-SubCell"/>
</dbReference>
<evidence type="ECO:0000256" key="4">
    <source>
        <dbReference type="SAM" id="MobiDB-lite"/>
    </source>
</evidence>
<dbReference type="PANTHER" id="PTHR14455">
    <property type="entry name" value="ASKOPOS"/>
    <property type="match status" value="1"/>
</dbReference>
<dbReference type="Proteomes" id="UP000694558">
    <property type="component" value="Chromosome 17"/>
</dbReference>
<keyword evidence="3" id="KW-0539">Nucleus</keyword>
<evidence type="ECO:0000256" key="2">
    <source>
        <dbReference type="ARBA" id="ARBA00020595"/>
    </source>
</evidence>
<dbReference type="Pfam" id="PF15427">
    <property type="entry name" value="S100PBPR"/>
    <property type="match status" value="1"/>
</dbReference>
<evidence type="ECO:0000256" key="3">
    <source>
        <dbReference type="ARBA" id="ARBA00023242"/>
    </source>
</evidence>
<evidence type="ECO:0000313" key="5">
    <source>
        <dbReference type="Ensembl" id="ENSSMAP00000045295.1"/>
    </source>
</evidence>
<dbReference type="Ensembl" id="ENSSMAT00000055717.1">
    <property type="protein sequence ID" value="ENSSMAP00000045295.1"/>
    <property type="gene ID" value="ENSSMAG00000028343.1"/>
</dbReference>
<gene>
    <name evidence="5" type="primary">LOC118286663</name>
</gene>
<dbReference type="GO" id="GO:0048306">
    <property type="term" value="F:calcium-dependent protein binding"/>
    <property type="evidence" value="ECO:0007669"/>
    <property type="project" value="InterPro"/>
</dbReference>
<reference evidence="5" key="1">
    <citation type="submission" date="2023-05" db="EMBL/GenBank/DDBJ databases">
        <title>High-quality long-read genome of Scophthalmus maximus.</title>
        <authorList>
            <person name="Lien S."/>
            <person name="Martinez P."/>
        </authorList>
    </citation>
    <scope>NUCLEOTIDE SEQUENCE [LARGE SCALE GENOMIC DNA]</scope>
</reference>
<accession>A0A8D3CDD7</accession>
<sequence>MDKKGHSECTVVFSRLNPAMSGPFTDYCSPHYKTGLSVPLHPEHVGCGSPSVQEGREGLKKEMHLNVTEEEEDEGYFSMFSIKDHKEANNSPPSGYIQRSAASYNPLHRIGEVKGAQDGLHPEISSEQAAVSGQHVSFAVNDLCPAVSGPPLESVESDPLDGDVEETWNIGPPMFESSMCHSLKAKFDTGRERPKVTEDVQRGVVDFIDLTHDTLDGDEVTLDTSYDSTLPLQVQVKSVVVVPSQHTTTSTSSSSTTSSSKTAEPPVPKASHSDNYVCSGKRKRLENFHRDVDWECKKQCYVSSVSRHINEHPGADQDVMTELLNLMNHVAEETPGTSEWQHPSDLTRRNYQRRFRNMTSTMTLQEWQEKNNKTHKRFAYVPKTFQRSPLP</sequence>
<name>A0A8D3CDD7_SCOMX</name>
<evidence type="ECO:0000256" key="1">
    <source>
        <dbReference type="ARBA" id="ARBA00004123"/>
    </source>
</evidence>
<dbReference type="GeneTree" id="ENSGT00730000113981"/>